<dbReference type="InterPro" id="IPR000595">
    <property type="entry name" value="cNMP-bd_dom"/>
</dbReference>
<dbReference type="InterPro" id="IPR014710">
    <property type="entry name" value="RmlC-like_jellyroll"/>
</dbReference>
<dbReference type="RefSeq" id="WP_232464532.1">
    <property type="nucleotide sequence ID" value="NZ_CP021108.1"/>
</dbReference>
<dbReference type="InterPro" id="IPR012318">
    <property type="entry name" value="HTH_CRP"/>
</dbReference>
<dbReference type="InterPro" id="IPR036390">
    <property type="entry name" value="WH_DNA-bd_sf"/>
</dbReference>
<dbReference type="InterPro" id="IPR050397">
    <property type="entry name" value="Env_Response_Regulators"/>
</dbReference>
<dbReference type="PROSITE" id="PS50042">
    <property type="entry name" value="CNMP_BINDING_3"/>
    <property type="match status" value="1"/>
</dbReference>
<gene>
    <name evidence="6" type="ORF">CAL12_15170</name>
</gene>
<accession>A0A1W6YM17</accession>
<dbReference type="Gene3D" id="1.10.10.10">
    <property type="entry name" value="Winged helix-like DNA-binding domain superfamily/Winged helix DNA-binding domain"/>
    <property type="match status" value="1"/>
</dbReference>
<dbReference type="KEGG" id="bgv:CAL12_15170"/>
<evidence type="ECO:0000259" key="4">
    <source>
        <dbReference type="PROSITE" id="PS50042"/>
    </source>
</evidence>
<dbReference type="PANTHER" id="PTHR24567">
    <property type="entry name" value="CRP FAMILY TRANSCRIPTIONAL REGULATORY PROTEIN"/>
    <property type="match status" value="1"/>
</dbReference>
<dbReference type="Pfam" id="PF00027">
    <property type="entry name" value="cNMP_binding"/>
    <property type="match status" value="1"/>
</dbReference>
<feature type="domain" description="Cyclic nucleotide-binding" evidence="4">
    <location>
        <begin position="66"/>
        <end position="130"/>
    </location>
</feature>
<reference evidence="6 7" key="1">
    <citation type="submission" date="2017-05" db="EMBL/GenBank/DDBJ databases">
        <title>Complete and WGS of Bordetella genogroups.</title>
        <authorList>
            <person name="Spilker T."/>
            <person name="LiPuma J."/>
        </authorList>
    </citation>
    <scope>NUCLEOTIDE SEQUENCE [LARGE SCALE GENOMIC DNA]</scope>
    <source>
        <strain evidence="6 7">AU19157</strain>
    </source>
</reference>
<keyword evidence="1" id="KW-0805">Transcription regulation</keyword>
<evidence type="ECO:0000313" key="7">
    <source>
        <dbReference type="Proteomes" id="UP000194151"/>
    </source>
</evidence>
<proteinExistence type="predicted"/>
<name>A0A1W6YM17_9BORD</name>
<dbReference type="SUPFAM" id="SSF51206">
    <property type="entry name" value="cAMP-binding domain-like"/>
    <property type="match status" value="1"/>
</dbReference>
<protein>
    <recommendedName>
        <fullName evidence="8">HTH crp-type domain-containing protein</fullName>
    </recommendedName>
</protein>
<evidence type="ECO:0008006" key="8">
    <source>
        <dbReference type="Google" id="ProtNLM"/>
    </source>
</evidence>
<evidence type="ECO:0000256" key="2">
    <source>
        <dbReference type="ARBA" id="ARBA00023125"/>
    </source>
</evidence>
<dbReference type="CDD" id="cd00092">
    <property type="entry name" value="HTH_CRP"/>
    <property type="match status" value="1"/>
</dbReference>
<dbReference type="Pfam" id="PF13545">
    <property type="entry name" value="HTH_Crp_2"/>
    <property type="match status" value="1"/>
</dbReference>
<keyword evidence="7" id="KW-1185">Reference proteome</keyword>
<dbReference type="SMART" id="SM00419">
    <property type="entry name" value="HTH_CRP"/>
    <property type="match status" value="1"/>
</dbReference>
<dbReference type="PRINTS" id="PR00034">
    <property type="entry name" value="HTHCRP"/>
</dbReference>
<dbReference type="GO" id="GO:0003700">
    <property type="term" value="F:DNA-binding transcription factor activity"/>
    <property type="evidence" value="ECO:0007669"/>
    <property type="project" value="TreeGrafter"/>
</dbReference>
<evidence type="ECO:0000256" key="1">
    <source>
        <dbReference type="ARBA" id="ARBA00023015"/>
    </source>
</evidence>
<dbReference type="GO" id="GO:0003677">
    <property type="term" value="F:DNA binding"/>
    <property type="evidence" value="ECO:0007669"/>
    <property type="project" value="UniProtKB-KW"/>
</dbReference>
<dbReference type="InterPro" id="IPR036388">
    <property type="entry name" value="WH-like_DNA-bd_sf"/>
</dbReference>
<dbReference type="CDD" id="cd00038">
    <property type="entry name" value="CAP_ED"/>
    <property type="match status" value="1"/>
</dbReference>
<feature type="domain" description="HTH crp-type" evidence="5">
    <location>
        <begin position="180"/>
        <end position="253"/>
    </location>
</feature>
<dbReference type="PROSITE" id="PS51063">
    <property type="entry name" value="HTH_CRP_2"/>
    <property type="match status" value="1"/>
</dbReference>
<dbReference type="EMBL" id="CP021108">
    <property type="protein sequence ID" value="ARP82024.1"/>
    <property type="molecule type" value="Genomic_DNA"/>
</dbReference>
<dbReference type="InterPro" id="IPR018490">
    <property type="entry name" value="cNMP-bd_dom_sf"/>
</dbReference>
<dbReference type="Proteomes" id="UP000194151">
    <property type="component" value="Chromosome"/>
</dbReference>
<evidence type="ECO:0000259" key="5">
    <source>
        <dbReference type="PROSITE" id="PS51063"/>
    </source>
</evidence>
<keyword evidence="3" id="KW-0804">Transcription</keyword>
<dbReference type="SUPFAM" id="SSF46785">
    <property type="entry name" value="Winged helix' DNA-binding domain"/>
    <property type="match status" value="1"/>
</dbReference>
<dbReference type="SMART" id="SM00100">
    <property type="entry name" value="cNMP"/>
    <property type="match status" value="1"/>
</dbReference>
<dbReference type="STRING" id="1416806.CAL12_15170"/>
<organism evidence="6 7">
    <name type="scientific">Bordetella genomosp. 8</name>
    <dbReference type="NCBI Taxonomy" id="1416806"/>
    <lineage>
        <taxon>Bacteria</taxon>
        <taxon>Pseudomonadati</taxon>
        <taxon>Pseudomonadota</taxon>
        <taxon>Betaproteobacteria</taxon>
        <taxon>Burkholderiales</taxon>
        <taxon>Alcaligenaceae</taxon>
        <taxon>Bordetella</taxon>
    </lineage>
</organism>
<sequence>MDSLQTEMLAHSEYATGHAAWRDTTSRAAPAARPACDGCGARRLCQAAQLCRGGAERPVALPVCSRKVSAGEAVFRAGDALRNLYVSRAGTCKTTRLYRDGRQQITGFPLGGDFLGMDAIATGRHETEAIALEDMVVCVLPYNEIDALADEFSDVRRNIERMLSREIVRESRLLMLMGNLSAEERVAAFLVDLADRYAERGYSPVAFTLRMSREEIGSHLGMKLETVSRMFSRLQQRGLIALHGKEVRIQDMDALRLV</sequence>
<evidence type="ECO:0000313" key="6">
    <source>
        <dbReference type="EMBL" id="ARP82024.1"/>
    </source>
</evidence>
<keyword evidence="2" id="KW-0238">DNA-binding</keyword>
<evidence type="ECO:0000256" key="3">
    <source>
        <dbReference type="ARBA" id="ARBA00023163"/>
    </source>
</evidence>
<dbReference type="GO" id="GO:0005829">
    <property type="term" value="C:cytosol"/>
    <property type="evidence" value="ECO:0007669"/>
    <property type="project" value="TreeGrafter"/>
</dbReference>
<dbReference type="Gene3D" id="2.60.120.10">
    <property type="entry name" value="Jelly Rolls"/>
    <property type="match status" value="1"/>
</dbReference>
<dbReference type="PANTHER" id="PTHR24567:SF75">
    <property type="entry name" value="FUMARATE AND NITRATE REDUCTION REGULATORY PROTEIN"/>
    <property type="match status" value="1"/>
</dbReference>
<dbReference type="AlphaFoldDB" id="A0A1W6YM17"/>
<dbReference type="FunFam" id="1.10.10.10:FF:000028">
    <property type="entry name" value="Fumarate/nitrate reduction transcriptional regulator Fnr"/>
    <property type="match status" value="1"/>
</dbReference>